<dbReference type="PANTHER" id="PTHR46652">
    <property type="entry name" value="LEUCINE-RICH REPEAT AND IQ DOMAIN-CONTAINING PROTEIN 1-RELATED"/>
    <property type="match status" value="1"/>
</dbReference>
<dbReference type="Pfam" id="PF13855">
    <property type="entry name" value="LRR_8"/>
    <property type="match status" value="1"/>
</dbReference>
<dbReference type="Ensembl" id="ENSATET00000041287.2">
    <property type="protein sequence ID" value="ENSATEP00000039482.1"/>
    <property type="gene ID" value="ENSATEG00000015732.3"/>
</dbReference>
<evidence type="ECO:0000256" key="2">
    <source>
        <dbReference type="ARBA" id="ARBA00022737"/>
    </source>
</evidence>
<reference evidence="4" key="1">
    <citation type="submission" date="2021-04" db="EMBL/GenBank/DDBJ databases">
        <authorList>
            <consortium name="Wellcome Sanger Institute Data Sharing"/>
        </authorList>
    </citation>
    <scope>NUCLEOTIDE SEQUENCE [LARGE SCALE GENOMIC DNA]</scope>
</reference>
<keyword evidence="1" id="KW-0433">Leucine-rich repeat</keyword>
<sequence>MIHSEKQKHRGDEEVVKELCMVNGVSYEKISQEGSNISSLEIFFTGFPRMVGLSFFPRLCQLTIVGQNIKHIEGLECCPLLQELWVVQCHLTGISGLQNCLQLEKLYLYDNEISEITNLELQINLEVLWLNNNCITVIQGLNTLQNLKELNLADNIIEKIGHSLDHNASLENLNLSGNKISSFKELTLLARLPHLTELALKDPMSSPNPLCLLCNYATHVLYHMPGLQRLDTYDVSSKQVKEAAESTVMKKMMYYNMRVRSSQRALAETRFSLTERKKTLQQLPEECIRTLSHALKDLERELSRMLAGCKKSACIVEGDPGGSSHVVDGSASRRDPTTDRKKKKKKVPCFIFRIEAWYEQELAQATEMMQYKVQFLLMELESVGNIRLEEGCSTDPWFTSCCDLLLSRFSPLDYKIHSITGIKVNRVIRIHNSALRLRFEDKLHSLLSSEDSVIISQNYRRRLEHLFYVADPEKTNEKEDILCILEDGFKTAQNYKVWILLYVCVFHSERRGSSKIHTGPGCSPRRRQWFVFDHELVLPEYIMYFEYIIEDQQQHAVSVRNTDRDETSSNNIIMDKEVLNMEPVLKSQPKLLSLDDKILLNVARANVLSQITVLNLHGNSLSKIKEISRLKALRHLTISFNEFTRLDDISHMPNLEFLDASFNHLVTLEGLRGLGQLKQFDVRWNKLTTAREDTAVLRKHMPSLLKLDTRYNTWNRPESVRMIILGHLTTLTHLDDVMVTEEEAAEAVQMAAGSKINQASLLAHSRTNSDHPRSLSLLSTAQLLCLLSPAPWVLNQALEPDWPAKITALNLDSQRISRLINLDKLVNLCWASFNDNDISRVEGLDNCLKLKELSLNNNNISSLSGLSKLHSLNKLSVDGNQLSSLNASLLEQLPNLCFLSVENNCINSLRGIQKVHSLHELYIANNQISTSRDIYYLKARVDKYHHFGSLWKSFITYAGKLSDLCGVPPALPEIYPSAKDMFGGRLTPDMVAEKLGHSNYTDMTHLTLQSCNIKMVDLSPAELFSSLRSVNLEHNNLTSFSGLIYLQNIKALCLNYNHIESILPRQKVYLTNRQMLYSKVHSSGYGQQSTSKTNREAGATASLEPLMSSLEVLHLSHNGISNMANLQLSRLTNLKALFLQGNEISQVEGLEGLHQLRELVLDRNRIKALAENSFVGQNALLELHLAENRIRELNHLDPLKELRKLFLGLNKLQVFTSSSSSLVMPLDILNVNFQIFNKNTYSDFQLHSLNGSHQSDFLR</sequence>
<dbReference type="InterPro" id="IPR050836">
    <property type="entry name" value="SDS22/Internalin_LRR"/>
</dbReference>
<keyword evidence="2" id="KW-0677">Repeat</keyword>
<dbReference type="Pfam" id="PF12799">
    <property type="entry name" value="LRR_4"/>
    <property type="match status" value="1"/>
</dbReference>
<dbReference type="AlphaFoldDB" id="A0A7N5ZUV6"/>
<feature type="region of interest" description="Disordered" evidence="3">
    <location>
        <begin position="320"/>
        <end position="341"/>
    </location>
</feature>
<dbReference type="OrthoDB" id="1517790at2759"/>
<evidence type="ECO:0000256" key="3">
    <source>
        <dbReference type="SAM" id="MobiDB-lite"/>
    </source>
</evidence>
<dbReference type="PROSITE" id="PS51450">
    <property type="entry name" value="LRR"/>
    <property type="match status" value="11"/>
</dbReference>
<dbReference type="SMART" id="SM00364">
    <property type="entry name" value="LRR_BAC"/>
    <property type="match status" value="8"/>
</dbReference>
<accession>A0A7N5ZUV6</accession>
<keyword evidence="5" id="KW-1185">Reference proteome</keyword>
<dbReference type="SUPFAM" id="SSF52058">
    <property type="entry name" value="L domain-like"/>
    <property type="match status" value="2"/>
</dbReference>
<evidence type="ECO:0008006" key="6">
    <source>
        <dbReference type="Google" id="ProtNLM"/>
    </source>
</evidence>
<evidence type="ECO:0000313" key="5">
    <source>
        <dbReference type="Proteomes" id="UP000265040"/>
    </source>
</evidence>
<reference evidence="4" key="2">
    <citation type="submission" date="2025-08" db="UniProtKB">
        <authorList>
            <consortium name="Ensembl"/>
        </authorList>
    </citation>
    <scope>IDENTIFICATION</scope>
</reference>
<dbReference type="SMART" id="SM00369">
    <property type="entry name" value="LRR_TYP"/>
    <property type="match status" value="11"/>
</dbReference>
<dbReference type="InterPro" id="IPR003591">
    <property type="entry name" value="Leu-rich_rpt_typical-subtyp"/>
</dbReference>
<proteinExistence type="predicted"/>
<dbReference type="Gene3D" id="3.80.10.10">
    <property type="entry name" value="Ribonuclease Inhibitor"/>
    <property type="match status" value="6"/>
</dbReference>
<dbReference type="GeneTree" id="ENSGT00940000158583"/>
<dbReference type="PANTHER" id="PTHR46652:SF3">
    <property type="entry name" value="LEUCINE-RICH REPEAT-CONTAINING PROTEIN 9"/>
    <property type="match status" value="1"/>
</dbReference>
<organism evidence="4 5">
    <name type="scientific">Anabas testudineus</name>
    <name type="common">Climbing perch</name>
    <name type="synonym">Anthias testudineus</name>
    <dbReference type="NCBI Taxonomy" id="64144"/>
    <lineage>
        <taxon>Eukaryota</taxon>
        <taxon>Metazoa</taxon>
        <taxon>Chordata</taxon>
        <taxon>Craniata</taxon>
        <taxon>Vertebrata</taxon>
        <taxon>Euteleostomi</taxon>
        <taxon>Actinopterygii</taxon>
        <taxon>Neopterygii</taxon>
        <taxon>Teleostei</taxon>
        <taxon>Neoteleostei</taxon>
        <taxon>Acanthomorphata</taxon>
        <taxon>Anabantaria</taxon>
        <taxon>Anabantiformes</taxon>
        <taxon>Anabantoidei</taxon>
        <taxon>Anabantidae</taxon>
        <taxon>Anabas</taxon>
    </lineage>
</organism>
<dbReference type="SMART" id="SM00365">
    <property type="entry name" value="LRR_SD22"/>
    <property type="match status" value="16"/>
</dbReference>
<dbReference type="InterPro" id="IPR032675">
    <property type="entry name" value="LRR_dom_sf"/>
</dbReference>
<dbReference type="InterPro" id="IPR001611">
    <property type="entry name" value="Leu-rich_rpt"/>
</dbReference>
<name>A0A7N5ZUV6_ANATE</name>
<protein>
    <recommendedName>
        <fullName evidence="6">Leucine rich repeat containing 9</fullName>
    </recommendedName>
</protein>
<dbReference type="Proteomes" id="UP000265040">
    <property type="component" value="Chromosome 22"/>
</dbReference>
<reference evidence="4" key="3">
    <citation type="submission" date="2025-09" db="UniProtKB">
        <authorList>
            <consortium name="Ensembl"/>
        </authorList>
    </citation>
    <scope>IDENTIFICATION</scope>
</reference>
<evidence type="ECO:0000313" key="4">
    <source>
        <dbReference type="Ensembl" id="ENSATEP00000039482.1"/>
    </source>
</evidence>
<gene>
    <name evidence="4" type="primary">LRRC9</name>
</gene>
<evidence type="ECO:0000256" key="1">
    <source>
        <dbReference type="ARBA" id="ARBA00022614"/>
    </source>
</evidence>
<dbReference type="SUPFAM" id="SSF52075">
    <property type="entry name" value="Outer arm dynein light chain 1"/>
    <property type="match status" value="1"/>
</dbReference>
<dbReference type="InterPro" id="IPR025875">
    <property type="entry name" value="Leu-rich_rpt_4"/>
</dbReference>